<dbReference type="SUPFAM" id="SSF49344">
    <property type="entry name" value="CBD9-like"/>
    <property type="match status" value="1"/>
</dbReference>
<reference evidence="5 6" key="1">
    <citation type="submission" date="2015-07" db="EMBL/GenBank/DDBJ databases">
        <title>The draft genome sequence of Leadbetterella sp. JN14-9.</title>
        <authorList>
            <person name="Liu Y."/>
            <person name="Du J."/>
            <person name="Shao Z."/>
        </authorList>
    </citation>
    <scope>NUCLEOTIDE SEQUENCE [LARGE SCALE GENOMIC DNA]</scope>
    <source>
        <strain evidence="5 6">JN14-9</strain>
    </source>
</reference>
<keyword evidence="6" id="KW-1185">Reference proteome</keyword>
<evidence type="ECO:0000259" key="3">
    <source>
        <dbReference type="Pfam" id="PF06452"/>
    </source>
</evidence>
<keyword evidence="5" id="KW-0378">Hydrolase</keyword>
<dbReference type="Pfam" id="PF06452">
    <property type="entry name" value="CBM9_1"/>
    <property type="match status" value="1"/>
</dbReference>
<dbReference type="GO" id="GO:0004553">
    <property type="term" value="F:hydrolase activity, hydrolyzing O-glycosyl compounds"/>
    <property type="evidence" value="ECO:0007669"/>
    <property type="project" value="InterPro"/>
</dbReference>
<evidence type="ECO:0000313" key="5">
    <source>
        <dbReference type="EMBL" id="KPM48725.1"/>
    </source>
</evidence>
<feature type="compositionally biased region" description="Gly residues" evidence="1">
    <location>
        <begin position="523"/>
        <end position="537"/>
    </location>
</feature>
<evidence type="ECO:0000313" key="6">
    <source>
        <dbReference type="Proteomes" id="UP000050454"/>
    </source>
</evidence>
<feature type="domain" description="Carbohydrate-binding" evidence="3">
    <location>
        <begin position="75"/>
        <end position="200"/>
    </location>
</feature>
<protein>
    <submittedName>
        <fullName evidence="5">Hydrolase</fullName>
    </submittedName>
</protein>
<dbReference type="InterPro" id="IPR045670">
    <property type="entry name" value="DUF5916"/>
</dbReference>
<feature type="domain" description="DUF5916" evidence="4">
    <location>
        <begin position="243"/>
        <end position="887"/>
    </location>
</feature>
<feature type="signal peptide" evidence="2">
    <location>
        <begin position="1"/>
        <end position="19"/>
    </location>
</feature>
<evidence type="ECO:0000256" key="1">
    <source>
        <dbReference type="SAM" id="MobiDB-lite"/>
    </source>
</evidence>
<dbReference type="PATRIC" id="fig|1605367.3.peg.3195"/>
<dbReference type="Gene3D" id="2.60.40.1190">
    <property type="match status" value="1"/>
</dbReference>
<dbReference type="RefSeq" id="WP_055146923.1">
    <property type="nucleotide sequence ID" value="NZ_JXSZ01000006.1"/>
</dbReference>
<gene>
    <name evidence="5" type="ORF">AFM12_09070</name>
</gene>
<accession>A0A0P7C397</accession>
<evidence type="ECO:0000256" key="2">
    <source>
        <dbReference type="SAM" id="SignalP"/>
    </source>
</evidence>
<dbReference type="InterPro" id="IPR010502">
    <property type="entry name" value="Carb-bd_dom_fam9"/>
</dbReference>
<dbReference type="OrthoDB" id="9786766at2"/>
<dbReference type="GO" id="GO:0016052">
    <property type="term" value="P:carbohydrate catabolic process"/>
    <property type="evidence" value="ECO:0007669"/>
    <property type="project" value="InterPro"/>
</dbReference>
<feature type="chain" id="PRO_5006136512" evidence="2">
    <location>
        <begin position="20"/>
        <end position="891"/>
    </location>
</feature>
<sequence>MRILTLGLLALLYSFLSFSQENTSIEDIKKKKYYTQKLSSGSIKLDGVPTEPEWEAVEWGGGDFIGYRPFEGKEPTYQTKFKIIYDDKYLYVAYRAYDAEPDSIVQRMSRRDEFPGDWVEINIDSYHDLRSAFSFTISASGVRGEEFISNNGNNWDSSWNPIWQAKTNIDEEGWTAEVKIPLSQLRFGKNPDKVWGFQIQRILFRNQERSIFQPIPQSSGVWVSGFAELHGLEDVKPQKQIEIAPYTVAKLERGPAQAGNPFQTGKSSNITAGVDGKVAVTSDMILDFTINPDFGQVEADPSQVRIDGFQNFFQERRPFFIESRNIFEYELTGSQAGGDYDSDLLFYSRRIGSSPHSYPDLTDSEYADVPQNTSILGAAKFSGKSKNGWSIGILESVTQEEIATIKGENSERTEIVEPQTNYFVSRIQKDIKGGETVIGGILTSVNRKGNLNDLLHNDAFTGGFDLLHYWKNRTYYIKGSAIFSHVTGTAEKIYNTQTSFEHLFQRPDSDRPSVDPTRTSLTGSGGTIRIGKSGGTGKGEKGRVFNFDSGVTYRSPELELNDIGFMQTANEINHFTWAGFRYPKSFGKFRNARINYNHFFKWDFDGKLMFQLFNVNAHATFQNNWSMGSGLNWNTFDVSNNALRGGSAIRRPPGFGQWGYINSDQRKKIQAFAQGSYFVGKDAVMNFTNVNFTLSAQPIDAMSVSLSTGYNHSYRKQDQYVSQVSYGDVTRTIVSSVNQNTWRYTLRLNYNITPDLTLQYYGQPFITRPEYEGYGYVKDPLNKSYEDRFHRFTSSQITEQDGSFMIDENGDGETDYSFGDPNFNFMQFRSNLVARWEYKAGSELYLVWSQGNTPDTGDYWEQTLNQNLFSNLFGQQANNIFLVKLTYRFLK</sequence>
<dbReference type="Proteomes" id="UP000050454">
    <property type="component" value="Unassembled WGS sequence"/>
</dbReference>
<feature type="region of interest" description="Disordered" evidence="1">
    <location>
        <begin position="505"/>
        <end position="537"/>
    </location>
</feature>
<dbReference type="EMBL" id="LGTQ01000006">
    <property type="protein sequence ID" value="KPM48725.1"/>
    <property type="molecule type" value="Genomic_DNA"/>
</dbReference>
<dbReference type="Pfam" id="PF19313">
    <property type="entry name" value="DUF5916"/>
    <property type="match status" value="1"/>
</dbReference>
<dbReference type="GO" id="GO:0030246">
    <property type="term" value="F:carbohydrate binding"/>
    <property type="evidence" value="ECO:0007669"/>
    <property type="project" value="InterPro"/>
</dbReference>
<evidence type="ECO:0000259" key="4">
    <source>
        <dbReference type="Pfam" id="PF19313"/>
    </source>
</evidence>
<dbReference type="STRING" id="1605367.AFM12_09070"/>
<proteinExistence type="predicted"/>
<name>A0A0P7C397_9BACT</name>
<comment type="caution">
    <text evidence="5">The sequence shown here is derived from an EMBL/GenBank/DDBJ whole genome shotgun (WGS) entry which is preliminary data.</text>
</comment>
<dbReference type="CDD" id="cd09618">
    <property type="entry name" value="CBM9_like_2"/>
    <property type="match status" value="1"/>
</dbReference>
<dbReference type="AlphaFoldDB" id="A0A0P7C397"/>
<organism evidence="5 6">
    <name type="scientific">Jiulongibacter sediminis</name>
    <dbReference type="NCBI Taxonomy" id="1605367"/>
    <lineage>
        <taxon>Bacteria</taxon>
        <taxon>Pseudomonadati</taxon>
        <taxon>Bacteroidota</taxon>
        <taxon>Cytophagia</taxon>
        <taxon>Cytophagales</taxon>
        <taxon>Leadbetterellaceae</taxon>
        <taxon>Jiulongibacter</taxon>
    </lineage>
</organism>
<keyword evidence="2" id="KW-0732">Signal</keyword>